<feature type="compositionally biased region" description="Low complexity" evidence="1">
    <location>
        <begin position="215"/>
        <end position="227"/>
    </location>
</feature>
<name>A0A7I8LKM4_SPIIN</name>
<proteinExistence type="predicted"/>
<evidence type="ECO:0000313" key="3">
    <source>
        <dbReference type="Proteomes" id="UP000663760"/>
    </source>
</evidence>
<reference evidence="2" key="1">
    <citation type="submission" date="2020-02" db="EMBL/GenBank/DDBJ databases">
        <authorList>
            <person name="Scholz U."/>
            <person name="Mascher M."/>
            <person name="Fiebig A."/>
        </authorList>
    </citation>
    <scope>NUCLEOTIDE SEQUENCE</scope>
</reference>
<accession>A0A7I8LKM4</accession>
<feature type="region of interest" description="Disordered" evidence="1">
    <location>
        <begin position="1"/>
        <end position="49"/>
    </location>
</feature>
<dbReference type="Proteomes" id="UP000663760">
    <property type="component" value="Chromosome 16"/>
</dbReference>
<feature type="compositionally biased region" description="Polar residues" evidence="1">
    <location>
        <begin position="365"/>
        <end position="377"/>
    </location>
</feature>
<dbReference type="EMBL" id="LR746279">
    <property type="protein sequence ID" value="CAA7409815.1"/>
    <property type="molecule type" value="Genomic_DNA"/>
</dbReference>
<feature type="compositionally biased region" description="Basic and acidic residues" evidence="1">
    <location>
        <begin position="381"/>
        <end position="395"/>
    </location>
</feature>
<feature type="region of interest" description="Disordered" evidence="1">
    <location>
        <begin position="474"/>
        <end position="493"/>
    </location>
</feature>
<feature type="compositionally biased region" description="Polar residues" evidence="1">
    <location>
        <begin position="20"/>
        <end position="40"/>
    </location>
</feature>
<feature type="region of interest" description="Disordered" evidence="1">
    <location>
        <begin position="365"/>
        <end position="396"/>
    </location>
</feature>
<evidence type="ECO:0000256" key="1">
    <source>
        <dbReference type="SAM" id="MobiDB-lite"/>
    </source>
</evidence>
<sequence>MQGQRSTVQFFPETLDYEHQSSSNSTTTDHQQGFWSSAVNPSDAHNVPGYLRGRAEVSMPYRHTGGHQDEGYGGWSLMGSSSSEPPISLDGYGVSEAAGNGWMASSAGYPATCPRFGERRLEARGHPFPHSSSSTDASGGIIDGGRPIPQIHAGPLYYPFAAEDDQRASTSGSSSSCGIFVRDGVNYLSDDSDGCTRGGFLDGRRQSGKRKNLEGPSGQTSGSSSGGPFHQADGCLLHSAPERNVSSGGLNISGARGAASEHPSLISVGGNFDGSQSTFRTRVDTAHHLDGSSPQVWPPGNPNLHLRACAPHYTSSLPNPFVQSLEARQAMPSTSSHQPHLPTVPALPPMVYPLPWSGMSNSRIGSSANMHTTSSESPGVLREEANPRGLERSNLPEHPLFVPAADAWRMAQDPGSWSLGNGNMIIPGNAGPFSLFSPSSGVHPPVAPSWVPHQGPTSQYLQISSELACRGSPINGSEHLLLNGTDETRTHKM</sequence>
<dbReference type="OrthoDB" id="8062037at2759"/>
<evidence type="ECO:0000313" key="2">
    <source>
        <dbReference type="EMBL" id="CAA7409815.1"/>
    </source>
</evidence>
<feature type="region of interest" description="Disordered" evidence="1">
    <location>
        <begin position="198"/>
        <end position="235"/>
    </location>
</feature>
<organism evidence="2 3">
    <name type="scientific">Spirodela intermedia</name>
    <name type="common">Intermediate duckweed</name>
    <dbReference type="NCBI Taxonomy" id="51605"/>
    <lineage>
        <taxon>Eukaryota</taxon>
        <taxon>Viridiplantae</taxon>
        <taxon>Streptophyta</taxon>
        <taxon>Embryophyta</taxon>
        <taxon>Tracheophyta</taxon>
        <taxon>Spermatophyta</taxon>
        <taxon>Magnoliopsida</taxon>
        <taxon>Liliopsida</taxon>
        <taxon>Araceae</taxon>
        <taxon>Lemnoideae</taxon>
        <taxon>Spirodela</taxon>
    </lineage>
</organism>
<keyword evidence="3" id="KW-1185">Reference proteome</keyword>
<gene>
    <name evidence="2" type="ORF">SI8410_16020493</name>
</gene>
<protein>
    <submittedName>
        <fullName evidence="2">Uncharacterized protein</fullName>
    </submittedName>
</protein>
<dbReference type="AlphaFoldDB" id="A0A7I8LKM4"/>